<evidence type="ECO:0000313" key="2">
    <source>
        <dbReference type="EMBL" id="KAK2198070.1"/>
    </source>
</evidence>
<proteinExistence type="predicted"/>
<evidence type="ECO:0000313" key="3">
    <source>
        <dbReference type="Proteomes" id="UP001214638"/>
    </source>
</evidence>
<accession>A0AAD9UQM5</accession>
<name>A0AAD9UQM5_9APIC</name>
<dbReference type="RefSeq" id="XP_067804912.1">
    <property type="nucleotide sequence ID" value="XM_067946121.1"/>
</dbReference>
<dbReference type="AlphaFoldDB" id="A0AAD9UQM5"/>
<dbReference type="EMBL" id="JALLKP010000001">
    <property type="protein sequence ID" value="KAK2198070.1"/>
    <property type="molecule type" value="Genomic_DNA"/>
</dbReference>
<sequence>MCHVESRMSHFINNVINPMYSLNAVFPGVRVGSRLKWSLIIERFNRMVPKRKKPRIQKDVNYKSQKRRTDANNTPSVLVKGNLFTPETANEKEVSILSYNLVRYGFADCEMLTRYLKCAKENINNYKTKTVISVLQAVSMYVSKVFKEENQISITAANGNEKMDDPVSMKQLFLSFFDLLKTAAPKFKKTACRMHVRDLTSMAYSVFNLATASLEHMGSSIDKEFNDTILKLLKLLADEIETKFEYCGMYECVMLTNTYSKLVAENWALEFLFKLSQEASAILLEKRDDMSCLLDKVYIGDDLFEELVRLPKDLCNLIQPMSRIKSCHLLWQHATQCIELYIELSRRDDLGFKLVPVPLTRIAILAQHINSEHLLLEALNLLQHGKVDAKSHILMSLIVASVRGFKNVEIAKKFYCNLNLEDVHKWSTGLVVELITMAKIIDIKPEHADILSQQIDKGMDLKIATALYCNFEFLPQGQFYKLESIIQQRLDEATPTILFVLTINGNLDRFPKLQELLKSKLALLNPLQVLKLHQYLKDKTSRDNLLLVAINDILGKVHATVNDLGDSIRETSPIYTSNEKCGKVNLNLIKSINHTGQEMQEQVHFEPANDFEIDAIAKHLKNGKNNKLDTTRLKQDLLEPMVKGSTSTWPPPLTRKTLPSKLVQTRPKRIEPRFESVCEARDEWKSVRSRP</sequence>
<evidence type="ECO:0000256" key="1">
    <source>
        <dbReference type="SAM" id="MobiDB-lite"/>
    </source>
</evidence>
<organism evidence="2 3">
    <name type="scientific">Babesia duncani</name>
    <dbReference type="NCBI Taxonomy" id="323732"/>
    <lineage>
        <taxon>Eukaryota</taxon>
        <taxon>Sar</taxon>
        <taxon>Alveolata</taxon>
        <taxon>Apicomplexa</taxon>
        <taxon>Aconoidasida</taxon>
        <taxon>Piroplasmida</taxon>
        <taxon>Babesiidae</taxon>
        <taxon>Babesia</taxon>
    </lineage>
</organism>
<dbReference type="Proteomes" id="UP001214638">
    <property type="component" value="Unassembled WGS sequence"/>
</dbReference>
<keyword evidence="3" id="KW-1185">Reference proteome</keyword>
<protein>
    <submittedName>
        <fullName evidence="2">Uncharacterized protein</fullName>
    </submittedName>
</protein>
<dbReference type="KEGG" id="bdw:94335373"/>
<feature type="region of interest" description="Disordered" evidence="1">
    <location>
        <begin position="55"/>
        <end position="74"/>
    </location>
</feature>
<gene>
    <name evidence="2" type="ORF">BdWA1_001075</name>
</gene>
<dbReference type="GeneID" id="94335373"/>
<reference evidence="2" key="1">
    <citation type="journal article" date="2023" name="Nat. Microbiol.">
        <title>Babesia duncani multi-omics identifies virulence factors and drug targets.</title>
        <authorList>
            <person name="Singh P."/>
            <person name="Lonardi S."/>
            <person name="Liang Q."/>
            <person name="Vydyam P."/>
            <person name="Khabirova E."/>
            <person name="Fang T."/>
            <person name="Gihaz S."/>
            <person name="Thekkiniath J."/>
            <person name="Munshi M."/>
            <person name="Abel S."/>
            <person name="Ciampossin L."/>
            <person name="Batugedara G."/>
            <person name="Gupta M."/>
            <person name="Lu X.M."/>
            <person name="Lenz T."/>
            <person name="Chakravarty S."/>
            <person name="Cornillot E."/>
            <person name="Hu Y."/>
            <person name="Ma W."/>
            <person name="Gonzalez L.M."/>
            <person name="Sanchez S."/>
            <person name="Estrada K."/>
            <person name="Sanchez-Flores A."/>
            <person name="Montero E."/>
            <person name="Harb O.S."/>
            <person name="Le Roch K.G."/>
            <person name="Mamoun C.B."/>
        </authorList>
    </citation>
    <scope>NUCLEOTIDE SEQUENCE</scope>
    <source>
        <strain evidence="2">WA1</strain>
    </source>
</reference>
<comment type="caution">
    <text evidence="2">The sequence shown here is derived from an EMBL/GenBank/DDBJ whole genome shotgun (WGS) entry which is preliminary data.</text>
</comment>